<name>A0A5C6GL75_METRR</name>
<evidence type="ECO:0000256" key="2">
    <source>
        <dbReference type="ARBA" id="ARBA00022630"/>
    </source>
</evidence>
<keyword evidence="5" id="KW-0560">Oxidoreductase</keyword>
<sequence>MALGTVAVIGLGPLGLVTLKNLLEKGFEATGFDRADAVGGLWNYRDDDQTTVLESTVSNISKQRGCFTDFPFSEDTPIFPEARHVQKYLCDYAAHFSLQHHIRLQAEIVHLNFDEENEQWTVGILQSGEHTSQVFDKIVLATGINKLPLMPKIDGLDMFEGDVFHSAWYKRPSSLRGKTVLIVGMSNSAADTATTLVGHAKHVYISRRHDMFVFPRFIEGQPMDHAFSHRKGVMLEALQLLPATISSAILRKFLTATTCKGFPELPQDWDLGTAPLLTRTPPIISDTLVSEILKGSITLVRGLRGVTGSRTVQLEDGSQLEVDSIVFCTGYKADYSLAGEYDPTLDQPQAWTASPGSNARALPRLYRNIFSLKLPHHLAFMGAVAFASPAFQLYDLASMALARIWGGQHQLPTVPEMTAQVDQQRKWLTSLSSEGTVIPGWVHGAKWMAWVDEAAGSDVFPHLGYGIKGWTLWLKDRQLSRPLMDGISSPHQFRLFENGKRRVWSEARNEILRTNIAASHTQS</sequence>
<proteinExistence type="inferred from homology"/>
<protein>
    <recommendedName>
        <fullName evidence="8">Dimethylaniline monooxygenase 2</fullName>
    </recommendedName>
</protein>
<keyword evidence="3" id="KW-0274">FAD</keyword>
<evidence type="ECO:0000256" key="4">
    <source>
        <dbReference type="ARBA" id="ARBA00022857"/>
    </source>
</evidence>
<dbReference type="PANTHER" id="PTHR23023">
    <property type="entry name" value="DIMETHYLANILINE MONOOXYGENASE"/>
    <property type="match status" value="1"/>
</dbReference>
<dbReference type="AlphaFoldDB" id="A0A5C6GL75"/>
<dbReference type="GO" id="GO:0050661">
    <property type="term" value="F:NADP binding"/>
    <property type="evidence" value="ECO:0007669"/>
    <property type="project" value="InterPro"/>
</dbReference>
<dbReference type="InterPro" id="IPR000960">
    <property type="entry name" value="Flavin_mOase"/>
</dbReference>
<evidence type="ECO:0000313" key="6">
    <source>
        <dbReference type="EMBL" id="TWU78119.1"/>
    </source>
</evidence>
<dbReference type="Proteomes" id="UP000317257">
    <property type="component" value="Unassembled WGS sequence"/>
</dbReference>
<evidence type="ECO:0000256" key="3">
    <source>
        <dbReference type="ARBA" id="ARBA00022827"/>
    </source>
</evidence>
<keyword evidence="4" id="KW-0521">NADP</keyword>
<gene>
    <name evidence="6" type="ORF">ED733_007298</name>
</gene>
<comment type="similarity">
    <text evidence="1">Belongs to the FMO family.</text>
</comment>
<evidence type="ECO:0000256" key="5">
    <source>
        <dbReference type="ARBA" id="ARBA00023002"/>
    </source>
</evidence>
<evidence type="ECO:0008006" key="8">
    <source>
        <dbReference type="Google" id="ProtNLM"/>
    </source>
</evidence>
<dbReference type="InterPro" id="IPR050346">
    <property type="entry name" value="FMO-like"/>
</dbReference>
<evidence type="ECO:0000313" key="7">
    <source>
        <dbReference type="Proteomes" id="UP000317257"/>
    </source>
</evidence>
<dbReference type="PIRSF" id="PIRSF000332">
    <property type="entry name" value="FMO"/>
    <property type="match status" value="1"/>
</dbReference>
<comment type="caution">
    <text evidence="6">The sequence shown here is derived from an EMBL/GenBank/DDBJ whole genome shotgun (WGS) entry which is preliminary data.</text>
</comment>
<dbReference type="PRINTS" id="PR00370">
    <property type="entry name" value="FMOXYGENASE"/>
</dbReference>
<evidence type="ECO:0000256" key="1">
    <source>
        <dbReference type="ARBA" id="ARBA00009183"/>
    </source>
</evidence>
<dbReference type="GO" id="GO:0050660">
    <property type="term" value="F:flavin adenine dinucleotide binding"/>
    <property type="evidence" value="ECO:0007669"/>
    <property type="project" value="InterPro"/>
</dbReference>
<dbReference type="InterPro" id="IPR020946">
    <property type="entry name" value="Flavin_mOase-like"/>
</dbReference>
<dbReference type="Pfam" id="PF00743">
    <property type="entry name" value="FMO-like"/>
    <property type="match status" value="1"/>
</dbReference>
<dbReference type="Gene3D" id="3.50.50.60">
    <property type="entry name" value="FAD/NAD(P)-binding domain"/>
    <property type="match status" value="1"/>
</dbReference>
<dbReference type="InterPro" id="IPR036188">
    <property type="entry name" value="FAD/NAD-bd_sf"/>
</dbReference>
<reference evidence="7" key="1">
    <citation type="submission" date="2018-12" db="EMBL/GenBank/DDBJ databases">
        <title>The complete genome of Metarhizium rileyi, a key fungal pathogen of Lepidoptera.</title>
        <authorList>
            <person name="Binneck E."/>
            <person name="Lastra C.C.L."/>
            <person name="Sosa-Gomez D.R."/>
        </authorList>
    </citation>
    <scope>NUCLEOTIDE SEQUENCE [LARGE SCALE GENOMIC DNA]</scope>
    <source>
        <strain evidence="7">Cep018-CH2</strain>
    </source>
</reference>
<accession>A0A5C6GL75</accession>
<dbReference type="SUPFAM" id="SSF51905">
    <property type="entry name" value="FAD/NAD(P)-binding domain"/>
    <property type="match status" value="2"/>
</dbReference>
<dbReference type="GO" id="GO:0004499">
    <property type="term" value="F:N,N-dimethylaniline monooxygenase activity"/>
    <property type="evidence" value="ECO:0007669"/>
    <property type="project" value="InterPro"/>
</dbReference>
<keyword evidence="2" id="KW-0285">Flavoprotein</keyword>
<organism evidence="6 7">
    <name type="scientific">Metarhizium rileyi (strain RCEF 4871)</name>
    <name type="common">Nomuraea rileyi</name>
    <dbReference type="NCBI Taxonomy" id="1649241"/>
    <lineage>
        <taxon>Eukaryota</taxon>
        <taxon>Fungi</taxon>
        <taxon>Dikarya</taxon>
        <taxon>Ascomycota</taxon>
        <taxon>Pezizomycotina</taxon>
        <taxon>Sordariomycetes</taxon>
        <taxon>Hypocreomycetidae</taxon>
        <taxon>Hypocreales</taxon>
        <taxon>Clavicipitaceae</taxon>
        <taxon>Metarhizium</taxon>
    </lineage>
</organism>
<dbReference type="EMBL" id="SBHS01000002">
    <property type="protein sequence ID" value="TWU78119.1"/>
    <property type="molecule type" value="Genomic_DNA"/>
</dbReference>